<accession>A0ABQ5ZU92</accession>
<keyword evidence="1" id="KW-0472">Membrane</keyword>
<evidence type="ECO:0000313" key="2">
    <source>
        <dbReference type="EMBL" id="GLR62610.1"/>
    </source>
</evidence>
<keyword evidence="1" id="KW-0812">Transmembrane</keyword>
<evidence type="ECO:0000313" key="3">
    <source>
        <dbReference type="Proteomes" id="UP001156682"/>
    </source>
</evidence>
<organism evidence="2 3">
    <name type="scientific">Marinospirillum insulare</name>
    <dbReference type="NCBI Taxonomy" id="217169"/>
    <lineage>
        <taxon>Bacteria</taxon>
        <taxon>Pseudomonadati</taxon>
        <taxon>Pseudomonadota</taxon>
        <taxon>Gammaproteobacteria</taxon>
        <taxon>Oceanospirillales</taxon>
        <taxon>Oceanospirillaceae</taxon>
        <taxon>Marinospirillum</taxon>
    </lineage>
</organism>
<name>A0ABQ5ZU92_9GAMM</name>
<feature type="transmembrane region" description="Helical" evidence="1">
    <location>
        <begin position="55"/>
        <end position="73"/>
    </location>
</feature>
<dbReference type="EMBL" id="BSOR01000001">
    <property type="protein sequence ID" value="GLR62610.1"/>
    <property type="molecule type" value="Genomic_DNA"/>
</dbReference>
<keyword evidence="3" id="KW-1185">Reference proteome</keyword>
<reference evidence="3" key="1">
    <citation type="journal article" date="2019" name="Int. J. Syst. Evol. Microbiol.">
        <title>The Global Catalogue of Microorganisms (GCM) 10K type strain sequencing project: providing services to taxonomists for standard genome sequencing and annotation.</title>
        <authorList>
            <consortium name="The Broad Institute Genomics Platform"/>
            <consortium name="The Broad Institute Genome Sequencing Center for Infectious Disease"/>
            <person name="Wu L."/>
            <person name="Ma J."/>
        </authorList>
    </citation>
    <scope>NUCLEOTIDE SEQUENCE [LARGE SCALE GENOMIC DNA]</scope>
    <source>
        <strain evidence="3">NBRC 100033</strain>
    </source>
</reference>
<dbReference type="Proteomes" id="UP001156682">
    <property type="component" value="Unassembled WGS sequence"/>
</dbReference>
<sequence length="98" mass="11301">MKNNYEVEYPTVYLPHPPINKMEIFYMAPSIFFLHFIGVVIVLVGLTLKEKRKKIGLSLAIIGFLIGTGPVWYGHFMAPSPSEMRQIQIQEYMVPDKK</sequence>
<gene>
    <name evidence="2" type="ORF">GCM10007878_00450</name>
</gene>
<feature type="transmembrane region" description="Helical" evidence="1">
    <location>
        <begin position="24"/>
        <end position="48"/>
    </location>
</feature>
<proteinExistence type="predicted"/>
<protein>
    <submittedName>
        <fullName evidence="2">Uncharacterized protein</fullName>
    </submittedName>
</protein>
<comment type="caution">
    <text evidence="2">The sequence shown here is derived from an EMBL/GenBank/DDBJ whole genome shotgun (WGS) entry which is preliminary data.</text>
</comment>
<keyword evidence="1" id="KW-1133">Transmembrane helix</keyword>
<evidence type="ECO:0000256" key="1">
    <source>
        <dbReference type="SAM" id="Phobius"/>
    </source>
</evidence>